<dbReference type="InterPro" id="IPR001989">
    <property type="entry name" value="Radical_activat_CS"/>
</dbReference>
<name>A0AB34LIV0_PARDI</name>
<dbReference type="InterPro" id="IPR017900">
    <property type="entry name" value="4Fe4S_Fe_S_CS"/>
</dbReference>
<feature type="domain" description="4Fe-4S ferredoxin-type" evidence="9">
    <location>
        <begin position="71"/>
        <end position="98"/>
    </location>
</feature>
<keyword evidence="6 11" id="KW-0560">Oxidoreductase</keyword>
<evidence type="ECO:0000256" key="6">
    <source>
        <dbReference type="ARBA" id="ARBA00023002"/>
    </source>
</evidence>
<dbReference type="PANTHER" id="PTHR30352">
    <property type="entry name" value="PYRUVATE FORMATE-LYASE-ACTIVATING ENZYME"/>
    <property type="match status" value="1"/>
</dbReference>
<dbReference type="GO" id="GO:0046872">
    <property type="term" value="F:metal ion binding"/>
    <property type="evidence" value="ECO:0007669"/>
    <property type="project" value="UniProtKB-KW"/>
</dbReference>
<evidence type="ECO:0000256" key="3">
    <source>
        <dbReference type="ARBA" id="ARBA00022485"/>
    </source>
</evidence>
<dbReference type="Pfam" id="PF04055">
    <property type="entry name" value="Radical_SAM"/>
    <property type="match status" value="1"/>
</dbReference>
<keyword evidence="3" id="KW-0004">4Fe-4S</keyword>
<accession>A0AB34LIV0</accession>
<evidence type="ECO:0000256" key="5">
    <source>
        <dbReference type="ARBA" id="ARBA00022723"/>
    </source>
</evidence>
<evidence type="ECO:0000256" key="4">
    <source>
        <dbReference type="ARBA" id="ARBA00022691"/>
    </source>
</evidence>
<dbReference type="InterPro" id="IPR017896">
    <property type="entry name" value="4Fe4S_Fe-S-bd"/>
</dbReference>
<dbReference type="GO" id="GO:0051539">
    <property type="term" value="F:4 iron, 4 sulfur cluster binding"/>
    <property type="evidence" value="ECO:0007669"/>
    <property type="project" value="UniProtKB-KW"/>
</dbReference>
<dbReference type="PANTHER" id="PTHR30352:SF4">
    <property type="entry name" value="PYRUVATE FORMATE-LYASE 2-ACTIVATING ENZYME"/>
    <property type="match status" value="1"/>
</dbReference>
<dbReference type="GO" id="GO:0016491">
    <property type="term" value="F:oxidoreductase activity"/>
    <property type="evidence" value="ECO:0007669"/>
    <property type="project" value="UniProtKB-KW"/>
</dbReference>
<keyword evidence="8" id="KW-0411">Iron-sulfur</keyword>
<dbReference type="PROSITE" id="PS51379">
    <property type="entry name" value="4FE4S_FER_2"/>
    <property type="match status" value="2"/>
</dbReference>
<dbReference type="PIRSF" id="PIRSF000371">
    <property type="entry name" value="PFL_act_enz"/>
    <property type="match status" value="1"/>
</dbReference>
<evidence type="ECO:0000259" key="9">
    <source>
        <dbReference type="PROSITE" id="PS51379"/>
    </source>
</evidence>
<dbReference type="SFLD" id="SFLDS00029">
    <property type="entry name" value="Radical_SAM"/>
    <property type="match status" value="1"/>
</dbReference>
<dbReference type="PROSITE" id="PS00198">
    <property type="entry name" value="4FE4S_FER_1"/>
    <property type="match status" value="2"/>
</dbReference>
<organism evidence="11 12">
    <name type="scientific">Parabacteroides distasonis str. 3776 D15 i</name>
    <dbReference type="NCBI Taxonomy" id="1339342"/>
    <lineage>
        <taxon>Bacteria</taxon>
        <taxon>Pseudomonadati</taxon>
        <taxon>Bacteroidota</taxon>
        <taxon>Bacteroidia</taxon>
        <taxon>Bacteroidales</taxon>
        <taxon>Tannerellaceae</taxon>
        <taxon>Parabacteroides</taxon>
    </lineage>
</organism>
<dbReference type="InterPro" id="IPR007197">
    <property type="entry name" value="rSAM"/>
</dbReference>
<dbReference type="InterPro" id="IPR034457">
    <property type="entry name" value="Organic_radical-activating"/>
</dbReference>
<evidence type="ECO:0000259" key="10">
    <source>
        <dbReference type="PROSITE" id="PS51918"/>
    </source>
</evidence>
<dbReference type="CDD" id="cd01335">
    <property type="entry name" value="Radical_SAM"/>
    <property type="match status" value="1"/>
</dbReference>
<dbReference type="AlphaFoldDB" id="A0AB34LIV0"/>
<evidence type="ECO:0000256" key="2">
    <source>
        <dbReference type="ARBA" id="ARBA00009777"/>
    </source>
</evidence>
<dbReference type="InterPro" id="IPR012839">
    <property type="entry name" value="Organic_radical_activase"/>
</dbReference>
<gene>
    <name evidence="11" type="ORF">M091_4088</name>
</gene>
<proteinExistence type="inferred from homology"/>
<evidence type="ECO:0000313" key="12">
    <source>
        <dbReference type="Proteomes" id="UP000027850"/>
    </source>
</evidence>
<evidence type="ECO:0000256" key="1">
    <source>
        <dbReference type="ARBA" id="ARBA00001966"/>
    </source>
</evidence>
<dbReference type="SUPFAM" id="SSF54862">
    <property type="entry name" value="4Fe-4S ferredoxins"/>
    <property type="match status" value="1"/>
</dbReference>
<comment type="similarity">
    <text evidence="2">Belongs to the organic radical-activating enzymes family.</text>
</comment>
<sequence length="295" mass="33336">MEIERFAVHDGPGIRTVVFLQGCPLHCSWCSNPESQKRKPHLLHIKNKCIGCGRCEAICPRGNISIQDHFPVFNRQACVACKACERICPQNAIKFVGESITSSEIMEILLRDRDYYLNSGGGVTFSGGEAFTQFEGLMDLLIQCKNEKLHTSVETCGQVNLDKIKQALPLIDLFLFDIKHTDKDLLQKETGANLDTILTNLRYISSKSANKVTIRVPVIPGFNLNENTLREIFMLAKENRIKCVHLLPYHTLGKDKYEQLGLTYPYPCEQMLAKEELFPFKEIGEKMGLEIRIGG</sequence>
<dbReference type="SUPFAM" id="SSF102114">
    <property type="entry name" value="Radical SAM enzymes"/>
    <property type="match status" value="1"/>
</dbReference>
<dbReference type="Gene3D" id="3.80.30.10">
    <property type="entry name" value="pyruvate-formate lyase- activating enzyme"/>
    <property type="match status" value="1"/>
</dbReference>
<evidence type="ECO:0000256" key="8">
    <source>
        <dbReference type="ARBA" id="ARBA00023014"/>
    </source>
</evidence>
<dbReference type="NCBIfam" id="TIGR02494">
    <property type="entry name" value="PFLE_PFLC"/>
    <property type="match status" value="1"/>
</dbReference>
<keyword evidence="7" id="KW-0408">Iron</keyword>
<feature type="domain" description="4Fe-4S ferredoxin-type" evidence="9">
    <location>
        <begin position="40"/>
        <end position="69"/>
    </location>
</feature>
<feature type="domain" description="Radical SAM core" evidence="10">
    <location>
        <begin position="9"/>
        <end position="286"/>
    </location>
</feature>
<dbReference type="Proteomes" id="UP000027850">
    <property type="component" value="Unassembled WGS sequence"/>
</dbReference>
<keyword evidence="4" id="KW-0949">S-adenosyl-L-methionine</keyword>
<comment type="cofactor">
    <cofactor evidence="1">
        <name>[4Fe-4S] cluster</name>
        <dbReference type="ChEBI" id="CHEBI:49883"/>
    </cofactor>
</comment>
<evidence type="ECO:0000256" key="7">
    <source>
        <dbReference type="ARBA" id="ARBA00023004"/>
    </source>
</evidence>
<dbReference type="EMBL" id="JNHK01000053">
    <property type="protein sequence ID" value="KDS39736.1"/>
    <property type="molecule type" value="Genomic_DNA"/>
</dbReference>
<keyword evidence="5" id="KW-0479">Metal-binding</keyword>
<protein>
    <submittedName>
        <fullName evidence="11">Glycyl-radical enzyme activating family protein</fullName>
        <ecNumber evidence="11">1.97.1.-</ecNumber>
    </submittedName>
</protein>
<dbReference type="SFLD" id="SFLDG01118">
    <property type="entry name" value="activating_enzymes__group_2"/>
    <property type="match status" value="1"/>
</dbReference>
<evidence type="ECO:0000313" key="11">
    <source>
        <dbReference type="EMBL" id="KDS39736.1"/>
    </source>
</evidence>
<dbReference type="SFLD" id="SFLDG01066">
    <property type="entry name" value="organic_radical-activating_enz"/>
    <property type="match status" value="1"/>
</dbReference>
<dbReference type="InterPro" id="IPR058240">
    <property type="entry name" value="rSAM_sf"/>
</dbReference>
<dbReference type="PROSITE" id="PS01087">
    <property type="entry name" value="RADICAL_ACTIVATING"/>
    <property type="match status" value="1"/>
</dbReference>
<dbReference type="InterPro" id="IPR040074">
    <property type="entry name" value="BssD/PflA/YjjW"/>
</dbReference>
<dbReference type="PROSITE" id="PS51918">
    <property type="entry name" value="RADICAL_SAM"/>
    <property type="match status" value="1"/>
</dbReference>
<dbReference type="EC" id="1.97.1.-" evidence="11"/>
<reference evidence="11 12" key="1">
    <citation type="submission" date="2014-04" db="EMBL/GenBank/DDBJ databases">
        <authorList>
            <person name="Sears C."/>
            <person name="Carroll K."/>
            <person name="Sack B.R."/>
            <person name="Qadri F."/>
            <person name="Myers L.L."/>
            <person name="Chung G.-T."/>
            <person name="Escheverria P."/>
            <person name="Fraser C.M."/>
            <person name="Sadzewicz L."/>
            <person name="Shefchek K.A."/>
            <person name="Tallon L."/>
            <person name="Das S.P."/>
            <person name="Daugherty S."/>
            <person name="Mongodin E.F."/>
        </authorList>
    </citation>
    <scope>NUCLEOTIDE SEQUENCE [LARGE SCALE GENOMIC DNA]</scope>
    <source>
        <strain evidence="11 12">3776 D15 i</strain>
    </source>
</reference>
<comment type="caution">
    <text evidence="11">The sequence shown here is derived from an EMBL/GenBank/DDBJ whole genome shotgun (WGS) entry which is preliminary data.</text>
</comment>
<dbReference type="Gene3D" id="3.30.70.20">
    <property type="match status" value="1"/>
</dbReference>
<dbReference type="Pfam" id="PF00037">
    <property type="entry name" value="Fer4"/>
    <property type="match status" value="1"/>
</dbReference>